<evidence type="ECO:0000256" key="1">
    <source>
        <dbReference type="SAM" id="Phobius"/>
    </source>
</evidence>
<dbReference type="RefSeq" id="WP_301998470.1">
    <property type="nucleotide sequence ID" value="NZ_JAMJEV010000003.1"/>
</dbReference>
<reference evidence="2" key="1">
    <citation type="submission" date="2022-05" db="EMBL/GenBank/DDBJ databases">
        <title>Expanded diversity of anoxic marine methylotrophy in a Black Sea sulfate reducing microorganism.</title>
        <authorList>
            <person name="Fischer P.Q."/>
            <person name="Stams A.J.M."/>
            <person name="Villanueva L."/>
            <person name="Sousa D.Z."/>
        </authorList>
    </citation>
    <scope>NUCLEOTIDE SEQUENCE</scope>
    <source>
        <strain evidence="2">P130</strain>
    </source>
</reference>
<protein>
    <recommendedName>
        <fullName evidence="4">LPXTG cell wall anchor domain-containing protein</fullName>
    </recommendedName>
</protein>
<evidence type="ECO:0000313" key="3">
    <source>
        <dbReference type="Proteomes" id="UP001176021"/>
    </source>
</evidence>
<organism evidence="2 3">
    <name type="scientific">Desulfosporosinus nitroreducens</name>
    <dbReference type="NCBI Taxonomy" id="2018668"/>
    <lineage>
        <taxon>Bacteria</taxon>
        <taxon>Bacillati</taxon>
        <taxon>Bacillota</taxon>
        <taxon>Clostridia</taxon>
        <taxon>Eubacteriales</taxon>
        <taxon>Desulfitobacteriaceae</taxon>
        <taxon>Desulfosporosinus</taxon>
    </lineage>
</organism>
<gene>
    <name evidence="2" type="ORF">M8H41_04800</name>
</gene>
<feature type="transmembrane region" description="Helical" evidence="1">
    <location>
        <begin position="48"/>
        <end position="68"/>
    </location>
</feature>
<dbReference type="Proteomes" id="UP001176021">
    <property type="component" value="Unassembled WGS sequence"/>
</dbReference>
<evidence type="ECO:0008006" key="4">
    <source>
        <dbReference type="Google" id="ProtNLM"/>
    </source>
</evidence>
<dbReference type="EMBL" id="JAMJEV010000003">
    <property type="protein sequence ID" value="MDO0822173.1"/>
    <property type="molecule type" value="Genomic_DNA"/>
</dbReference>
<keyword evidence="1" id="KW-0812">Transmembrane</keyword>
<keyword evidence="1" id="KW-1133">Transmembrane helix</keyword>
<evidence type="ECO:0000313" key="2">
    <source>
        <dbReference type="EMBL" id="MDO0822173.1"/>
    </source>
</evidence>
<comment type="caution">
    <text evidence="2">The sequence shown here is derived from an EMBL/GenBank/DDBJ whole genome shotgun (WGS) entry which is preliminary data.</text>
</comment>
<keyword evidence="1" id="KW-0472">Membrane</keyword>
<sequence>MEVKIDNFLENIFGNPMFLYVNLFLGLALVAAGAILLKKNQSKGKKTVGIICTGIGIVAGLFNLVRILL</sequence>
<accession>A0ABT8QLF4</accession>
<feature type="transmembrane region" description="Helical" evidence="1">
    <location>
        <begin position="17"/>
        <end position="36"/>
    </location>
</feature>
<proteinExistence type="predicted"/>
<name>A0ABT8QLF4_9FIRM</name>
<keyword evidence="3" id="KW-1185">Reference proteome</keyword>